<dbReference type="AlphaFoldDB" id="A0A6G2BK35"/>
<organism evidence="1 2">
    <name type="scientific">Streptomyces taklimakanensis</name>
    <dbReference type="NCBI Taxonomy" id="2569853"/>
    <lineage>
        <taxon>Bacteria</taxon>
        <taxon>Bacillati</taxon>
        <taxon>Actinomycetota</taxon>
        <taxon>Actinomycetes</taxon>
        <taxon>Kitasatosporales</taxon>
        <taxon>Streptomycetaceae</taxon>
        <taxon>Streptomyces</taxon>
    </lineage>
</organism>
<keyword evidence="2" id="KW-1185">Reference proteome</keyword>
<comment type="caution">
    <text evidence="1">The sequence shown here is derived from an EMBL/GenBank/DDBJ whole genome shotgun (WGS) entry which is preliminary data.</text>
</comment>
<proteinExistence type="predicted"/>
<reference evidence="1 2" key="1">
    <citation type="submission" date="2019-11" db="EMBL/GenBank/DDBJ databases">
        <authorList>
            <person name="Yuan L."/>
        </authorList>
    </citation>
    <scope>NUCLEOTIDE SEQUENCE [LARGE SCALE GENOMIC DNA]</scope>
    <source>
        <strain evidence="1 2">TRM43335</strain>
    </source>
</reference>
<dbReference type="Proteomes" id="UP000473014">
    <property type="component" value="Unassembled WGS sequence"/>
</dbReference>
<dbReference type="EMBL" id="WIXO01000003">
    <property type="protein sequence ID" value="MTE22610.1"/>
    <property type="molecule type" value="Genomic_DNA"/>
</dbReference>
<dbReference type="RefSeq" id="WP_155074334.1">
    <property type="nucleotide sequence ID" value="NZ_WIXO01000003.1"/>
</dbReference>
<accession>A0A6G2BK35</accession>
<evidence type="ECO:0000313" key="1">
    <source>
        <dbReference type="EMBL" id="MTE22610.1"/>
    </source>
</evidence>
<gene>
    <name evidence="1" type="ORF">F0L17_26645</name>
</gene>
<protein>
    <submittedName>
        <fullName evidence="1">Uncharacterized protein</fullName>
    </submittedName>
</protein>
<sequence>MDFIADQTAALRAALQAGDSGRAAQILTRTLLESGRSFEATVREMTEAARRQQHGDH</sequence>
<evidence type="ECO:0000313" key="2">
    <source>
        <dbReference type="Proteomes" id="UP000473014"/>
    </source>
</evidence>
<name>A0A6G2BK35_9ACTN</name>